<dbReference type="EMBL" id="BGPR01076346">
    <property type="protein sequence ID" value="GBL60637.1"/>
    <property type="molecule type" value="Genomic_DNA"/>
</dbReference>
<dbReference type="Proteomes" id="UP000499080">
    <property type="component" value="Unassembled WGS sequence"/>
</dbReference>
<dbReference type="Pfam" id="PF25597">
    <property type="entry name" value="SH3_retrovirus"/>
    <property type="match status" value="1"/>
</dbReference>
<dbReference type="InterPro" id="IPR039537">
    <property type="entry name" value="Retrotran_Ty1/copia-like"/>
</dbReference>
<keyword evidence="6" id="KW-0547">Nucleotide-binding</keyword>
<keyword evidence="4" id="KW-0540">Nuclease</keyword>
<evidence type="ECO:0000256" key="15">
    <source>
        <dbReference type="ARBA" id="ARBA00023172"/>
    </source>
</evidence>
<evidence type="ECO:0000256" key="6">
    <source>
        <dbReference type="ARBA" id="ARBA00022741"/>
    </source>
</evidence>
<evidence type="ECO:0000256" key="12">
    <source>
        <dbReference type="ARBA" id="ARBA00022918"/>
    </source>
</evidence>
<dbReference type="GO" id="GO:0005524">
    <property type="term" value="F:ATP binding"/>
    <property type="evidence" value="ECO:0007669"/>
    <property type="project" value="UniProtKB-KW"/>
</dbReference>
<evidence type="ECO:0000256" key="10">
    <source>
        <dbReference type="ARBA" id="ARBA00022842"/>
    </source>
</evidence>
<evidence type="ECO:0000256" key="14">
    <source>
        <dbReference type="ARBA" id="ARBA00023113"/>
    </source>
</evidence>
<dbReference type="PANTHER" id="PTHR42648:SF11">
    <property type="entry name" value="TRANSPOSON TY4-P GAG-POL POLYPROTEIN"/>
    <property type="match status" value="1"/>
</dbReference>
<evidence type="ECO:0000256" key="8">
    <source>
        <dbReference type="ARBA" id="ARBA00022801"/>
    </source>
</evidence>
<evidence type="ECO:0000256" key="2">
    <source>
        <dbReference type="ARBA" id="ARBA00022612"/>
    </source>
</evidence>
<keyword evidence="2" id="KW-1188">Viral release from host cell</keyword>
<dbReference type="GO" id="GO:0003676">
    <property type="term" value="F:nucleic acid binding"/>
    <property type="evidence" value="ECO:0007669"/>
    <property type="project" value="InterPro"/>
</dbReference>
<keyword evidence="8" id="KW-0378">Hydrolase</keyword>
<keyword evidence="13" id="KW-0239">DNA-directed DNA polymerase</keyword>
<dbReference type="GO" id="GO:0003964">
    <property type="term" value="F:RNA-directed DNA polymerase activity"/>
    <property type="evidence" value="ECO:0007669"/>
    <property type="project" value="UniProtKB-KW"/>
</dbReference>
<evidence type="ECO:0000256" key="7">
    <source>
        <dbReference type="ARBA" id="ARBA00022759"/>
    </source>
</evidence>
<evidence type="ECO:0000256" key="3">
    <source>
        <dbReference type="ARBA" id="ARBA00022670"/>
    </source>
</evidence>
<dbReference type="InterPro" id="IPR036397">
    <property type="entry name" value="RNaseH_sf"/>
</dbReference>
<sequence>MEKLTVPELTSSSYFIWALKMKATLSLKRLFSVIENEKPVDLEGKALSDWSTKNEDAVSYIKLSLSDEQALQYANEDNAKTLWEKIKSNITGQAEDRKIDAGNELHNLRLCEKQKISDYIARARGLATKCASLGLDVTERELAFYVVRGLTGKYAKIREILKTQREKSIDDLLETLRKEETLQNNVGMPTEVSNPDLAFTAVRRQRQKRVCYFCRKPNHVMKDCFIRKRIEAQKKPRFYNSSKKNKDLEALALSSEVQKTSTKHVWILDSGASAHMVKERIWFENFVSSTGEVFLAGKDSKFKSYGIGNVKAKNVYKESDIKIENSSAGSTVSVPASEPGGREFYPGLCSCSVFAIICNEFDTANLLQVRFMVTSELSLTCCKLTASLHTCHDKFVANLHSCHDKFVASLLQTKIAIWDVPELRYNLISLTTLMSKGFKCVSKFDSMLIIDKHGNVVTKAFKRNSRLEIDLKPLNEYNIECNLLENPNDSYEIWHKRLCHLNQQYMIQMKSVIDFNLNSNFQCDSCDLGKITRKFHPPITNDQSNDVLELIHADLCGPVHVESLGGSKYFLIIVDDYSGMYFSFFLKSKTEVLSTFEKFKAKYENLHDKRIKRLRTDNGLEFLNKEMTAYLYKFMHEKTIRYNAESNGKAELAIRVTVERARIALYESNLPLNFWAEAVAYSTHVSNLTPRKGKAKLPIEIWERKTPKLSHLKVFGCLAYFHVPKVKRKKFHMPGKRGIMLGYARERRGYRIYDIEQKCVIEERAVKFNESVKGCKYLNNSPENLWEIDTLINNEDVNVKLKAKSVHLDSNPGTADAPLDEIISKIGRPLGSTKEI</sequence>
<name>A0A4Y1ZPA6_ARAVE</name>
<keyword evidence="13" id="KW-0808">Transferase</keyword>
<comment type="function">
    <text evidence="1">The aspartyl protease (PR) mediates the proteolytic cleavages of the Gag and Gag-Pol polyproteins after assembly of the VLP.</text>
</comment>
<organism evidence="17 18">
    <name type="scientific">Araneus ventricosus</name>
    <name type="common">Orbweaver spider</name>
    <name type="synonym">Epeira ventricosa</name>
    <dbReference type="NCBI Taxonomy" id="182803"/>
    <lineage>
        <taxon>Eukaryota</taxon>
        <taxon>Metazoa</taxon>
        <taxon>Ecdysozoa</taxon>
        <taxon>Arthropoda</taxon>
        <taxon>Chelicerata</taxon>
        <taxon>Arachnida</taxon>
        <taxon>Araneae</taxon>
        <taxon>Araneomorphae</taxon>
        <taxon>Entelegynae</taxon>
        <taxon>Araneoidea</taxon>
        <taxon>Araneidae</taxon>
        <taxon>Araneus</taxon>
    </lineage>
</organism>
<dbReference type="AlphaFoldDB" id="A0A4Y1ZPA6"/>
<dbReference type="GO" id="GO:0046872">
    <property type="term" value="F:metal ion binding"/>
    <property type="evidence" value="ECO:0007669"/>
    <property type="project" value="UniProtKB-KW"/>
</dbReference>
<comment type="caution">
    <text evidence="17">The sequence shown here is derived from an EMBL/GenBank/DDBJ whole genome shotgun (WGS) entry which is preliminary data.</text>
</comment>
<evidence type="ECO:0000256" key="4">
    <source>
        <dbReference type="ARBA" id="ARBA00022722"/>
    </source>
</evidence>
<proteinExistence type="predicted"/>
<dbReference type="Pfam" id="PF14223">
    <property type="entry name" value="Retrotran_gag_2"/>
    <property type="match status" value="1"/>
</dbReference>
<keyword evidence="13" id="KW-0548">Nucleotidyltransferase</keyword>
<reference evidence="17 18" key="1">
    <citation type="journal article" date="2019" name="Sci. Rep.">
        <title>Orb-weaving spider Araneus ventricosus genome elucidates the spidroin gene catalogue.</title>
        <authorList>
            <person name="Kono N."/>
            <person name="Nakamura H."/>
            <person name="Ohtoshi R."/>
            <person name="Moran D.A.P."/>
            <person name="Shinohara A."/>
            <person name="Yoshida Y."/>
            <person name="Fujiwara M."/>
            <person name="Mori M."/>
            <person name="Tomita M."/>
            <person name="Arakawa K."/>
        </authorList>
    </citation>
    <scope>NUCLEOTIDE SEQUENCE [LARGE SCALE GENOMIC DNA]</scope>
</reference>
<evidence type="ECO:0000256" key="9">
    <source>
        <dbReference type="ARBA" id="ARBA00022840"/>
    </source>
</evidence>
<dbReference type="Pfam" id="PF13976">
    <property type="entry name" value="gag_pre-integrs"/>
    <property type="match status" value="1"/>
</dbReference>
<keyword evidence="3" id="KW-0645">Protease</keyword>
<dbReference type="GO" id="GO:0003887">
    <property type="term" value="F:DNA-directed DNA polymerase activity"/>
    <property type="evidence" value="ECO:0007669"/>
    <property type="project" value="UniProtKB-KW"/>
</dbReference>
<dbReference type="GO" id="GO:0004519">
    <property type="term" value="F:endonuclease activity"/>
    <property type="evidence" value="ECO:0007669"/>
    <property type="project" value="UniProtKB-KW"/>
</dbReference>
<dbReference type="GO" id="GO:0006310">
    <property type="term" value="P:DNA recombination"/>
    <property type="evidence" value="ECO:0007669"/>
    <property type="project" value="UniProtKB-KW"/>
</dbReference>
<keyword evidence="10" id="KW-0460">Magnesium</keyword>
<protein>
    <submittedName>
        <fullName evidence="17">Retrovirus-related Pol polyprotein from transposon TNT 1-94</fullName>
    </submittedName>
</protein>
<keyword evidence="9" id="KW-0067">ATP-binding</keyword>
<evidence type="ECO:0000313" key="18">
    <source>
        <dbReference type="Proteomes" id="UP000499080"/>
    </source>
</evidence>
<dbReference type="InterPro" id="IPR001584">
    <property type="entry name" value="Integrase_cat-core"/>
</dbReference>
<dbReference type="GO" id="GO:0008233">
    <property type="term" value="F:peptidase activity"/>
    <property type="evidence" value="ECO:0007669"/>
    <property type="project" value="UniProtKB-KW"/>
</dbReference>
<keyword evidence="15" id="KW-0233">DNA recombination</keyword>
<dbReference type="InterPro" id="IPR025724">
    <property type="entry name" value="GAG-pre-integrase_dom"/>
</dbReference>
<dbReference type="InterPro" id="IPR057670">
    <property type="entry name" value="SH3_retrovirus"/>
</dbReference>
<dbReference type="PANTHER" id="PTHR42648">
    <property type="entry name" value="TRANSPOSASE, PUTATIVE-RELATED"/>
    <property type="match status" value="1"/>
</dbReference>
<evidence type="ECO:0000256" key="13">
    <source>
        <dbReference type="ARBA" id="ARBA00022932"/>
    </source>
</evidence>
<dbReference type="InterPro" id="IPR054722">
    <property type="entry name" value="PolX-like_BBD"/>
</dbReference>
<dbReference type="Pfam" id="PF22936">
    <property type="entry name" value="Pol_BBD"/>
    <property type="match status" value="1"/>
</dbReference>
<evidence type="ECO:0000256" key="1">
    <source>
        <dbReference type="ARBA" id="ARBA00002180"/>
    </source>
</evidence>
<feature type="domain" description="Integrase catalytic" evidence="16">
    <location>
        <begin position="533"/>
        <end position="706"/>
    </location>
</feature>
<keyword evidence="11" id="KW-0229">DNA integration</keyword>
<keyword evidence="14" id="KW-0917">Virion maturation</keyword>
<gene>
    <name evidence="17" type="primary">POLX_699</name>
    <name evidence="17" type="ORF">AVEN_86765_1</name>
</gene>
<evidence type="ECO:0000313" key="17">
    <source>
        <dbReference type="EMBL" id="GBL60637.1"/>
    </source>
</evidence>
<evidence type="ECO:0000259" key="16">
    <source>
        <dbReference type="PROSITE" id="PS50994"/>
    </source>
</evidence>
<dbReference type="SUPFAM" id="SSF53098">
    <property type="entry name" value="Ribonuclease H-like"/>
    <property type="match status" value="1"/>
</dbReference>
<evidence type="ECO:0000256" key="5">
    <source>
        <dbReference type="ARBA" id="ARBA00022723"/>
    </source>
</evidence>
<evidence type="ECO:0000256" key="11">
    <source>
        <dbReference type="ARBA" id="ARBA00022908"/>
    </source>
</evidence>
<dbReference type="InterPro" id="IPR012337">
    <property type="entry name" value="RNaseH-like_sf"/>
</dbReference>
<accession>A0A4Y1ZPA6</accession>
<keyword evidence="12" id="KW-0695">RNA-directed DNA polymerase</keyword>
<dbReference type="Gene3D" id="3.30.420.10">
    <property type="entry name" value="Ribonuclease H-like superfamily/Ribonuclease H"/>
    <property type="match status" value="1"/>
</dbReference>
<keyword evidence="5" id="KW-0479">Metal-binding</keyword>
<dbReference type="PROSITE" id="PS50994">
    <property type="entry name" value="INTEGRASE"/>
    <property type="match status" value="1"/>
</dbReference>
<keyword evidence="7" id="KW-0255">Endonuclease</keyword>
<dbReference type="GO" id="GO:0015074">
    <property type="term" value="P:DNA integration"/>
    <property type="evidence" value="ECO:0007669"/>
    <property type="project" value="UniProtKB-KW"/>
</dbReference>
<keyword evidence="18" id="KW-1185">Reference proteome</keyword>
<dbReference type="GO" id="GO:0006508">
    <property type="term" value="P:proteolysis"/>
    <property type="evidence" value="ECO:0007669"/>
    <property type="project" value="UniProtKB-KW"/>
</dbReference>